<dbReference type="SUPFAM" id="SSF63882">
    <property type="entry name" value="MoeA N-terminal region -like"/>
    <property type="match status" value="1"/>
</dbReference>
<evidence type="ECO:0000313" key="14">
    <source>
        <dbReference type="Proteomes" id="UP000579605"/>
    </source>
</evidence>
<evidence type="ECO:0000256" key="11">
    <source>
        <dbReference type="RuleBase" id="RU365090"/>
    </source>
</evidence>
<dbReference type="RefSeq" id="WP_179786479.1">
    <property type="nucleotide sequence ID" value="NZ_BAAARR010000022.1"/>
</dbReference>
<dbReference type="InterPro" id="IPR001453">
    <property type="entry name" value="MoaB/Mog_dom"/>
</dbReference>
<gene>
    <name evidence="13" type="ORF">F4554_001241</name>
</gene>
<dbReference type="EC" id="2.10.1.1" evidence="11"/>
<dbReference type="NCBIfam" id="NF045515">
    <property type="entry name" value="Glp_gephyrin"/>
    <property type="match status" value="1"/>
</dbReference>
<dbReference type="AlphaFoldDB" id="A0A852Z8A3"/>
<keyword evidence="14" id="KW-1185">Reference proteome</keyword>
<comment type="caution">
    <text evidence="13">The sequence shown here is derived from an EMBL/GenBank/DDBJ whole genome shotgun (WGS) entry which is preliminary data.</text>
</comment>
<evidence type="ECO:0000256" key="8">
    <source>
        <dbReference type="ARBA" id="ARBA00022842"/>
    </source>
</evidence>
<keyword evidence="5 11" id="KW-0500">Molybdenum</keyword>
<dbReference type="PANTHER" id="PTHR10192:SF5">
    <property type="entry name" value="GEPHYRIN"/>
    <property type="match status" value="1"/>
</dbReference>
<dbReference type="FunFam" id="3.40.980.10:FF:000004">
    <property type="entry name" value="Molybdopterin molybdenumtransferase"/>
    <property type="match status" value="1"/>
</dbReference>
<dbReference type="SUPFAM" id="SSF53218">
    <property type="entry name" value="Molybdenum cofactor biosynthesis proteins"/>
    <property type="match status" value="1"/>
</dbReference>
<dbReference type="UniPathway" id="UPA00344"/>
<dbReference type="CDD" id="cd00887">
    <property type="entry name" value="MoeA"/>
    <property type="match status" value="1"/>
</dbReference>
<dbReference type="InterPro" id="IPR036688">
    <property type="entry name" value="MoeA_C_domain_IV_sf"/>
</dbReference>
<sequence>MRTVDEHLAQALAAVAQLPPFQQHLLDAHGCALCEDVEAGLDLPSFDNSSMDGYAIRREDVATASEGSPVVLPVSGDLPAGGVEALALAPGMALRIMTGAPVPHGADAVVPVEWTDGGVAKVSITRAPGDRDYIRRRGEDVRTGQLLVRAGTRLDARQIGLLASVGRDVVWVRPRPRVVVLSTGSELREPGQPLGVGAIYDSNSFTLAAAAREAGAIAYRVVGVPDDEREFMRVLEDQLIRADLVVTSGGVSVGAYDVVKTVLSRLGTVEFTTVAMQPGKPQGFGVVGEESTPIFTLPGNPVSAYVSFQVFVRPVLRKMLGLTPHVAPTVTATATGGWTSPEGKRQYTRVHYSVDEDGRAHVAPVGGPGSHLVAGLAGANALAIVPEDVTQVEEGTTLDVMLLDGEDAGGPSSHH</sequence>
<dbReference type="InterPro" id="IPR036425">
    <property type="entry name" value="MoaB/Mog-like_dom_sf"/>
</dbReference>
<comment type="function">
    <text evidence="2 11">Catalyzes the insertion of molybdate into adenylated molybdopterin with the concomitant release of AMP.</text>
</comment>
<dbReference type="Pfam" id="PF00994">
    <property type="entry name" value="MoCF_biosynth"/>
    <property type="match status" value="1"/>
</dbReference>
<evidence type="ECO:0000256" key="4">
    <source>
        <dbReference type="ARBA" id="ARBA00010763"/>
    </source>
</evidence>
<keyword evidence="6 11" id="KW-0808">Transferase</keyword>
<keyword evidence="7 11" id="KW-0479">Metal-binding</keyword>
<comment type="similarity">
    <text evidence="4 11">Belongs to the MoeA family.</text>
</comment>
<evidence type="ECO:0000256" key="9">
    <source>
        <dbReference type="ARBA" id="ARBA00023150"/>
    </source>
</evidence>
<comment type="pathway">
    <text evidence="3 11">Cofactor biosynthesis; molybdopterin biosynthesis.</text>
</comment>
<accession>A0A852Z8A3</accession>
<evidence type="ECO:0000256" key="3">
    <source>
        <dbReference type="ARBA" id="ARBA00005046"/>
    </source>
</evidence>
<dbReference type="Gene3D" id="3.90.105.10">
    <property type="entry name" value="Molybdopterin biosynthesis moea protein, domain 2"/>
    <property type="match status" value="1"/>
</dbReference>
<comment type="catalytic activity">
    <reaction evidence="10">
        <text>adenylyl-molybdopterin + molybdate = Mo-molybdopterin + AMP + H(+)</text>
        <dbReference type="Rhea" id="RHEA:35047"/>
        <dbReference type="ChEBI" id="CHEBI:15378"/>
        <dbReference type="ChEBI" id="CHEBI:36264"/>
        <dbReference type="ChEBI" id="CHEBI:62727"/>
        <dbReference type="ChEBI" id="CHEBI:71302"/>
        <dbReference type="ChEBI" id="CHEBI:456215"/>
        <dbReference type="EC" id="2.10.1.1"/>
    </reaction>
</comment>
<dbReference type="Gene3D" id="2.40.340.10">
    <property type="entry name" value="MoeA, C-terminal, domain IV"/>
    <property type="match status" value="1"/>
</dbReference>
<organism evidence="13 14">
    <name type="scientific">Actinopolymorpha rutila</name>
    <dbReference type="NCBI Taxonomy" id="446787"/>
    <lineage>
        <taxon>Bacteria</taxon>
        <taxon>Bacillati</taxon>
        <taxon>Actinomycetota</taxon>
        <taxon>Actinomycetes</taxon>
        <taxon>Propionibacteriales</taxon>
        <taxon>Actinopolymorphaceae</taxon>
        <taxon>Actinopolymorpha</taxon>
    </lineage>
</organism>
<evidence type="ECO:0000256" key="7">
    <source>
        <dbReference type="ARBA" id="ARBA00022723"/>
    </source>
</evidence>
<evidence type="ECO:0000259" key="12">
    <source>
        <dbReference type="SMART" id="SM00852"/>
    </source>
</evidence>
<evidence type="ECO:0000256" key="2">
    <source>
        <dbReference type="ARBA" id="ARBA00002901"/>
    </source>
</evidence>
<feature type="domain" description="MoaB/Mog" evidence="12">
    <location>
        <begin position="179"/>
        <end position="318"/>
    </location>
</feature>
<dbReference type="PANTHER" id="PTHR10192">
    <property type="entry name" value="MOLYBDOPTERIN BIOSYNTHESIS PROTEIN"/>
    <property type="match status" value="1"/>
</dbReference>
<reference evidence="13 14" key="1">
    <citation type="submission" date="2020-07" db="EMBL/GenBank/DDBJ databases">
        <title>Sequencing the genomes of 1000 actinobacteria strains.</title>
        <authorList>
            <person name="Klenk H.-P."/>
        </authorList>
    </citation>
    <scope>NUCLEOTIDE SEQUENCE [LARGE SCALE GENOMIC DNA]</scope>
    <source>
        <strain evidence="13 14">DSM 18448</strain>
    </source>
</reference>
<evidence type="ECO:0000313" key="13">
    <source>
        <dbReference type="EMBL" id="NYH88603.1"/>
    </source>
</evidence>
<dbReference type="EMBL" id="JACBZH010000001">
    <property type="protein sequence ID" value="NYH88603.1"/>
    <property type="molecule type" value="Genomic_DNA"/>
</dbReference>
<keyword evidence="9 11" id="KW-0501">Molybdenum cofactor biosynthesis</keyword>
<dbReference type="InterPro" id="IPR038987">
    <property type="entry name" value="MoeA-like"/>
</dbReference>
<dbReference type="InterPro" id="IPR005111">
    <property type="entry name" value="MoeA_C_domain_IV"/>
</dbReference>
<dbReference type="GO" id="GO:0005829">
    <property type="term" value="C:cytosol"/>
    <property type="evidence" value="ECO:0007669"/>
    <property type="project" value="TreeGrafter"/>
</dbReference>
<dbReference type="NCBIfam" id="TIGR00177">
    <property type="entry name" value="molyb_syn"/>
    <property type="match status" value="1"/>
</dbReference>
<protein>
    <recommendedName>
        <fullName evidence="11">Molybdopterin molybdenumtransferase</fullName>
        <ecNumber evidence="11">2.10.1.1</ecNumber>
    </recommendedName>
</protein>
<dbReference type="SMART" id="SM00852">
    <property type="entry name" value="MoCF_biosynth"/>
    <property type="match status" value="1"/>
</dbReference>
<keyword evidence="8 11" id="KW-0460">Magnesium</keyword>
<name>A0A852Z8A3_9ACTN</name>
<evidence type="ECO:0000256" key="10">
    <source>
        <dbReference type="ARBA" id="ARBA00047317"/>
    </source>
</evidence>
<dbReference type="GO" id="GO:0046872">
    <property type="term" value="F:metal ion binding"/>
    <property type="evidence" value="ECO:0007669"/>
    <property type="project" value="UniProtKB-UniRule"/>
</dbReference>
<evidence type="ECO:0000256" key="5">
    <source>
        <dbReference type="ARBA" id="ARBA00022505"/>
    </source>
</evidence>
<evidence type="ECO:0000256" key="6">
    <source>
        <dbReference type="ARBA" id="ARBA00022679"/>
    </source>
</evidence>
<dbReference type="InterPro" id="IPR036135">
    <property type="entry name" value="MoeA_linker/N_sf"/>
</dbReference>
<dbReference type="GO" id="GO:0061599">
    <property type="term" value="F:molybdopterin molybdotransferase activity"/>
    <property type="evidence" value="ECO:0007669"/>
    <property type="project" value="UniProtKB-UniRule"/>
</dbReference>
<proteinExistence type="inferred from homology"/>
<dbReference type="Gene3D" id="3.40.980.10">
    <property type="entry name" value="MoaB/Mog-like domain"/>
    <property type="match status" value="1"/>
</dbReference>
<dbReference type="Gene3D" id="2.170.190.11">
    <property type="entry name" value="Molybdopterin biosynthesis moea protein, domain 3"/>
    <property type="match status" value="1"/>
</dbReference>
<dbReference type="SUPFAM" id="SSF63867">
    <property type="entry name" value="MoeA C-terminal domain-like"/>
    <property type="match status" value="1"/>
</dbReference>
<dbReference type="GO" id="GO:0006777">
    <property type="term" value="P:Mo-molybdopterin cofactor biosynthetic process"/>
    <property type="evidence" value="ECO:0007669"/>
    <property type="project" value="UniProtKB-UniRule"/>
</dbReference>
<comment type="cofactor">
    <cofactor evidence="1 11">
        <name>Mg(2+)</name>
        <dbReference type="ChEBI" id="CHEBI:18420"/>
    </cofactor>
</comment>
<evidence type="ECO:0000256" key="1">
    <source>
        <dbReference type="ARBA" id="ARBA00001946"/>
    </source>
</evidence>
<dbReference type="Proteomes" id="UP000579605">
    <property type="component" value="Unassembled WGS sequence"/>
</dbReference>
<dbReference type="Pfam" id="PF03453">
    <property type="entry name" value="MoeA_N"/>
    <property type="match status" value="1"/>
</dbReference>
<dbReference type="Pfam" id="PF03454">
    <property type="entry name" value="MoeA_C"/>
    <property type="match status" value="1"/>
</dbReference>
<dbReference type="InterPro" id="IPR005110">
    <property type="entry name" value="MoeA_linker/N"/>
</dbReference>